<comment type="catalytic activity">
    <reaction evidence="6">
        <text>S-ubiquitinyl-[E2 ubiquitin-conjugating enzyme]-L-cysteine + [acceptor protein]-L-lysine = [E2 ubiquitin-conjugating enzyme]-L-cysteine + N(6)-ubiquitinyl-[acceptor protein]-L-lysine.</text>
        <dbReference type="EC" id="2.3.2.27"/>
    </reaction>
</comment>
<dbReference type="GO" id="GO:0001784">
    <property type="term" value="F:phosphotyrosine residue binding"/>
    <property type="evidence" value="ECO:0007669"/>
    <property type="project" value="UniProtKB-UniRule"/>
</dbReference>
<dbReference type="Gene3D" id="3.30.505.10">
    <property type="entry name" value="SH2 domain"/>
    <property type="match status" value="1"/>
</dbReference>
<proteinExistence type="predicted"/>
<feature type="domain" description="Cbl-PTB" evidence="9">
    <location>
        <begin position="28"/>
        <end position="336"/>
    </location>
</feature>
<dbReference type="InterPro" id="IPR036537">
    <property type="entry name" value="Adaptor_Cbl_N_dom_sf"/>
</dbReference>
<dbReference type="FunFam" id="3.30.505.10:FF:000007">
    <property type="entry name" value="E3 ubiquitin-protein ligase CBL"/>
    <property type="match status" value="1"/>
</dbReference>
<gene>
    <name evidence="10" type="ORF">HOLleu_21318</name>
</gene>
<dbReference type="Pfam" id="PF02262">
    <property type="entry name" value="Cbl_N"/>
    <property type="match status" value="1"/>
</dbReference>
<evidence type="ECO:0000259" key="8">
    <source>
        <dbReference type="PROSITE" id="PS50089"/>
    </source>
</evidence>
<dbReference type="GO" id="GO:0023051">
    <property type="term" value="P:regulation of signaling"/>
    <property type="evidence" value="ECO:0007669"/>
    <property type="project" value="InterPro"/>
</dbReference>
<dbReference type="GO" id="GO:0005509">
    <property type="term" value="F:calcium ion binding"/>
    <property type="evidence" value="ECO:0007669"/>
    <property type="project" value="UniProtKB-UniRule"/>
</dbReference>
<keyword evidence="4 6" id="KW-0106">Calcium</keyword>
<evidence type="ECO:0000256" key="1">
    <source>
        <dbReference type="ARBA" id="ARBA00022723"/>
    </source>
</evidence>
<dbReference type="Pfam" id="PF02761">
    <property type="entry name" value="Cbl_N2"/>
    <property type="match status" value="1"/>
</dbReference>
<dbReference type="SUPFAM" id="SSF55550">
    <property type="entry name" value="SH2 domain"/>
    <property type="match status" value="1"/>
</dbReference>
<dbReference type="FunFam" id="1.10.238.10:FF:000022">
    <property type="entry name" value="E3 ubiquitin-protein ligase CBL"/>
    <property type="match status" value="1"/>
</dbReference>
<dbReference type="InterPro" id="IPR009060">
    <property type="entry name" value="UBA-like_sf"/>
</dbReference>
<keyword evidence="1 6" id="KW-0479">Metal-binding</keyword>
<dbReference type="Gene3D" id="3.30.40.10">
    <property type="entry name" value="Zinc/RING finger domain, C3HC4 (zinc finger)"/>
    <property type="match status" value="1"/>
</dbReference>
<dbReference type="SUPFAM" id="SSF47668">
    <property type="entry name" value="N-terminal domain of cbl (N-cbl)"/>
    <property type="match status" value="1"/>
</dbReference>
<dbReference type="CDD" id="cd09920">
    <property type="entry name" value="SH2_Cbl-b_TKB"/>
    <property type="match status" value="1"/>
</dbReference>
<feature type="compositionally biased region" description="Polar residues" evidence="7">
    <location>
        <begin position="712"/>
        <end position="724"/>
    </location>
</feature>
<dbReference type="GO" id="GO:0045121">
    <property type="term" value="C:membrane raft"/>
    <property type="evidence" value="ECO:0007669"/>
    <property type="project" value="TreeGrafter"/>
</dbReference>
<dbReference type="InterPro" id="IPR017907">
    <property type="entry name" value="Znf_RING_CS"/>
</dbReference>
<dbReference type="GO" id="GO:0005886">
    <property type="term" value="C:plasma membrane"/>
    <property type="evidence" value="ECO:0007669"/>
    <property type="project" value="TreeGrafter"/>
</dbReference>
<keyword evidence="6" id="KW-0833">Ubl conjugation pathway</keyword>
<dbReference type="InterPro" id="IPR003153">
    <property type="entry name" value="Adaptor_Cbl_N_hlx"/>
</dbReference>
<evidence type="ECO:0000259" key="9">
    <source>
        <dbReference type="PROSITE" id="PS51506"/>
    </source>
</evidence>
<evidence type="ECO:0000256" key="7">
    <source>
        <dbReference type="SAM" id="MobiDB-lite"/>
    </source>
</evidence>
<keyword evidence="3 6" id="KW-0862">Zinc</keyword>
<keyword evidence="2 5" id="KW-0863">Zinc-finger</keyword>
<dbReference type="PANTHER" id="PTHR23007">
    <property type="entry name" value="CBL"/>
    <property type="match status" value="1"/>
</dbReference>
<dbReference type="InterPro" id="IPR011992">
    <property type="entry name" value="EF-hand-dom_pair"/>
</dbReference>
<feature type="domain" description="RING-type" evidence="8">
    <location>
        <begin position="366"/>
        <end position="412"/>
    </location>
</feature>
<feature type="compositionally biased region" description="Pro residues" evidence="7">
    <location>
        <begin position="699"/>
        <end position="709"/>
    </location>
</feature>
<dbReference type="GO" id="GO:0008270">
    <property type="term" value="F:zinc ion binding"/>
    <property type="evidence" value="ECO:0007669"/>
    <property type="project" value="UniProtKB-KW"/>
</dbReference>
<dbReference type="SUPFAM" id="SSF57850">
    <property type="entry name" value="RING/U-box"/>
    <property type="match status" value="1"/>
</dbReference>
<comment type="caution">
    <text evidence="10">The sequence shown here is derived from an EMBL/GenBank/DDBJ whole genome shotgun (WGS) entry which is preliminary data.</text>
</comment>
<dbReference type="InterPro" id="IPR014742">
    <property type="entry name" value="Adaptor_Cbl_SH2-like"/>
</dbReference>
<comment type="function">
    <text evidence="6">E3 ubiquitin-protein ligase which accepts ubiquitin from specific E2 ubiquitin-conjugating enzymes, and transfers it to substrates, generally promoting their degradation by the proteasome.</text>
</comment>
<dbReference type="GO" id="GO:0007166">
    <property type="term" value="P:cell surface receptor signaling pathway"/>
    <property type="evidence" value="ECO:0007669"/>
    <property type="project" value="InterPro"/>
</dbReference>
<comment type="domain">
    <text evidence="6">The N-terminus is composed of the phosphotyrosine binding (PTB) domain, a short linker region and the RING-type zinc finger. The PTB domain, which is also called TKB (tyrosine kinase binding) domain, is composed of three different subdomains: a four-helix bundle (4H), a calcium-binding EF hand and a divergent SH2 domain.</text>
</comment>
<dbReference type="OrthoDB" id="7237699at2759"/>
<feature type="region of interest" description="Disordered" evidence="7">
    <location>
        <begin position="424"/>
        <end position="727"/>
    </location>
</feature>
<feature type="compositionally biased region" description="Polar residues" evidence="7">
    <location>
        <begin position="741"/>
        <end position="750"/>
    </location>
</feature>
<dbReference type="EC" id="2.3.2.27" evidence="6"/>
<dbReference type="PROSITE" id="PS51506">
    <property type="entry name" value="CBL_PTB"/>
    <property type="match status" value="1"/>
</dbReference>
<sequence>MLRYWLQKSTMAVRPKPGFLSRLTDFVAPPRPAVDRRTLEKTWKLMERVMRLCQHPKMKLKNSPPYILDILPETYHHLRVIWSKYETDNKIHELSENEYFKIFVDNTMRKARQTVDLFKHSKDKMYDENASCRRELNRLSLIFSHNLAELKVIFPGGLFAGETFRITKADAANFWKKNFENRTIVTWKAFRQSLQEEHPIHSTLEAIALRNTMDLTCNDYISVFEFDVFTRLFQPWTTLLRNWNCLAVNHKGYMSFMTYDEVKNRLQTKIHKPGSYIFRLSCTRLGQWAIGYVTQDGNILQTIPQNKSLCQALIDGKNEGFYLYPDGNEENPDLSAVLTKPPEEHIHVSEDQYEPYIEMGFTFEVCKICVENNKDVKLEPCGHLLCTPCLNAWQMQSNNSKESDGQRCPFCRCEIKGTEAVKIYPYKPKSDKDKIEDEEDSDPEDMPKENAPPPPKGLMMHGDPVYAKSARTAVRSRVSPLPAIPSHNAPRPGTPDEPEDAPPPPPPPSVSQAHSIPETNQGLSQGAVGGAPTLPPRRYIDDGSSSVEQSSHITSSTPYKNTGAMNTDAPCLPPPSYQQQRTPDIVHPSIPEPDKGHSNPLYDRLSEAQTHASDDTTQSERPMQSTNPFLRSYSEPLEPSSSGQWPNEDTLASAFGQSQSQQLNPFPLHHFDESNYTNSASFYHNSPDLFESFSSCANDPPPPPPPPHAPLTNRTQGSHNSSISKDLLAGQGSFALYENLHSMTSTSQDSGGDEQYDTPKPPRPANMEVNPHADLYDVPPLPVRMSPISDAQPTQPNNSTPPATETQPQITRNGSLHPDANVRALVEEGFSEEEVIKALDICHNKVAKARRILKEVMKDDDEEEVEKGYLKM</sequence>
<dbReference type="InterPro" id="IPR024159">
    <property type="entry name" value="Cbl_PTB"/>
</dbReference>
<feature type="compositionally biased region" description="Polar residues" evidence="7">
    <location>
        <begin position="543"/>
        <end position="565"/>
    </location>
</feature>
<evidence type="ECO:0000256" key="3">
    <source>
        <dbReference type="ARBA" id="ARBA00022833"/>
    </source>
</evidence>
<comment type="pathway">
    <text evidence="6">Protein modification; protein ubiquitination.</text>
</comment>
<dbReference type="FunFam" id="3.30.40.10:FF:000015">
    <property type="entry name" value="E3 ubiquitin-protein ligase CBL"/>
    <property type="match status" value="1"/>
</dbReference>
<dbReference type="SUPFAM" id="SSF46934">
    <property type="entry name" value="UBA-like"/>
    <property type="match status" value="1"/>
</dbReference>
<dbReference type="InterPro" id="IPR001841">
    <property type="entry name" value="Znf_RING"/>
</dbReference>
<dbReference type="SUPFAM" id="SSF47473">
    <property type="entry name" value="EF-hand"/>
    <property type="match status" value="1"/>
</dbReference>
<dbReference type="Gene3D" id="1.20.930.20">
    <property type="entry name" value="Adaptor protein Cbl, N-terminal domain"/>
    <property type="match status" value="1"/>
</dbReference>
<accession>A0A9Q1BX35</accession>
<keyword evidence="11" id="KW-1185">Reference proteome</keyword>
<protein>
    <recommendedName>
        <fullName evidence="6">E3 ubiquitin-protein ligase CBL</fullName>
        <ecNumber evidence="6">2.3.2.27</ecNumber>
    </recommendedName>
</protein>
<name>A0A9Q1BX35_HOLLE</name>
<feature type="region of interest" description="Disordered" evidence="7">
    <location>
        <begin position="739"/>
        <end position="817"/>
    </location>
</feature>
<dbReference type="GO" id="GO:0030971">
    <property type="term" value="F:receptor tyrosine kinase binding"/>
    <property type="evidence" value="ECO:0007669"/>
    <property type="project" value="TreeGrafter"/>
</dbReference>
<dbReference type="InterPro" id="IPR014741">
    <property type="entry name" value="Adaptor_Cbl_EF_hand-like"/>
</dbReference>
<dbReference type="Pfam" id="PF13920">
    <property type="entry name" value="zf-C3HC4_3"/>
    <property type="match status" value="1"/>
</dbReference>
<dbReference type="Pfam" id="PF02762">
    <property type="entry name" value="Cbl_N3"/>
    <property type="match status" value="1"/>
</dbReference>
<dbReference type="InterPro" id="IPR036860">
    <property type="entry name" value="SH2_dom_sf"/>
</dbReference>
<organism evidence="10 11">
    <name type="scientific">Holothuria leucospilota</name>
    <name type="common">Black long sea cucumber</name>
    <name type="synonym">Mertensiothuria leucospilota</name>
    <dbReference type="NCBI Taxonomy" id="206669"/>
    <lineage>
        <taxon>Eukaryota</taxon>
        <taxon>Metazoa</taxon>
        <taxon>Echinodermata</taxon>
        <taxon>Eleutherozoa</taxon>
        <taxon>Echinozoa</taxon>
        <taxon>Holothuroidea</taxon>
        <taxon>Aspidochirotacea</taxon>
        <taxon>Aspidochirotida</taxon>
        <taxon>Holothuriidae</taxon>
        <taxon>Holothuria</taxon>
    </lineage>
</organism>
<dbReference type="EMBL" id="JAIZAY010000010">
    <property type="protein sequence ID" value="KAJ8034466.1"/>
    <property type="molecule type" value="Genomic_DNA"/>
</dbReference>
<evidence type="ECO:0000256" key="6">
    <source>
        <dbReference type="RuleBase" id="RU367001"/>
    </source>
</evidence>
<dbReference type="InterPro" id="IPR024162">
    <property type="entry name" value="Adaptor_Cbl"/>
</dbReference>
<feature type="compositionally biased region" description="Polar residues" evidence="7">
    <location>
        <begin position="510"/>
        <end position="524"/>
    </location>
</feature>
<feature type="compositionally biased region" description="Polar residues" evidence="7">
    <location>
        <begin position="789"/>
        <end position="814"/>
    </location>
</feature>
<dbReference type="SMART" id="SM00184">
    <property type="entry name" value="RING"/>
    <property type="match status" value="1"/>
</dbReference>
<feature type="compositionally biased region" description="Polar residues" evidence="7">
    <location>
        <begin position="607"/>
        <end position="629"/>
    </location>
</feature>
<dbReference type="PROSITE" id="PS00518">
    <property type="entry name" value="ZF_RING_1"/>
    <property type="match status" value="1"/>
</dbReference>
<dbReference type="GO" id="GO:0017124">
    <property type="term" value="F:SH3 domain binding"/>
    <property type="evidence" value="ECO:0007669"/>
    <property type="project" value="TreeGrafter"/>
</dbReference>
<dbReference type="Gene3D" id="1.10.238.10">
    <property type="entry name" value="EF-hand"/>
    <property type="match status" value="1"/>
</dbReference>
<evidence type="ECO:0000256" key="4">
    <source>
        <dbReference type="ARBA" id="ARBA00022837"/>
    </source>
</evidence>
<dbReference type="Proteomes" id="UP001152320">
    <property type="component" value="Chromosome 10"/>
</dbReference>
<feature type="compositionally biased region" description="Polar residues" evidence="7">
    <location>
        <begin position="674"/>
        <end position="684"/>
    </location>
</feature>
<evidence type="ECO:0000256" key="2">
    <source>
        <dbReference type="ARBA" id="ARBA00022771"/>
    </source>
</evidence>
<keyword evidence="6" id="KW-0808">Transferase</keyword>
<evidence type="ECO:0000313" key="11">
    <source>
        <dbReference type="Proteomes" id="UP001152320"/>
    </source>
</evidence>
<dbReference type="PROSITE" id="PS50089">
    <property type="entry name" value="ZF_RING_2"/>
    <property type="match status" value="1"/>
</dbReference>
<reference evidence="10" key="1">
    <citation type="submission" date="2021-10" db="EMBL/GenBank/DDBJ databases">
        <title>Tropical sea cucumber genome reveals ecological adaptation and Cuvierian tubules defense mechanism.</title>
        <authorList>
            <person name="Chen T."/>
        </authorList>
    </citation>
    <scope>NUCLEOTIDE SEQUENCE</scope>
    <source>
        <strain evidence="10">Nanhai2018</strain>
        <tissue evidence="10">Muscle</tissue>
    </source>
</reference>
<dbReference type="InterPro" id="IPR013083">
    <property type="entry name" value="Znf_RING/FYVE/PHD"/>
</dbReference>
<feature type="compositionally biased region" description="Polar residues" evidence="7">
    <location>
        <begin position="655"/>
        <end position="664"/>
    </location>
</feature>
<dbReference type="Gene3D" id="1.10.8.10">
    <property type="entry name" value="DNA helicase RuvA subunit, C-terminal domain"/>
    <property type="match status" value="1"/>
</dbReference>
<dbReference type="GO" id="GO:0061630">
    <property type="term" value="F:ubiquitin protein ligase activity"/>
    <property type="evidence" value="ECO:0007669"/>
    <property type="project" value="UniProtKB-EC"/>
</dbReference>
<dbReference type="PANTHER" id="PTHR23007:SF11">
    <property type="entry name" value="E3 UBIQUITIN-PROTEIN LIGASE CBL"/>
    <property type="match status" value="1"/>
</dbReference>
<dbReference type="AlphaFoldDB" id="A0A9Q1BX35"/>
<evidence type="ECO:0000256" key="5">
    <source>
        <dbReference type="PROSITE-ProRule" id="PRU00175"/>
    </source>
</evidence>
<evidence type="ECO:0000313" key="10">
    <source>
        <dbReference type="EMBL" id="KAJ8034466.1"/>
    </source>
</evidence>